<name>A0A285UDL9_9HYPH</name>
<dbReference type="RefSeq" id="WP_097139229.1">
    <property type="nucleotide sequence ID" value="NZ_OBQD01000006.1"/>
</dbReference>
<dbReference type="InterPro" id="IPR003333">
    <property type="entry name" value="CMAS"/>
</dbReference>
<evidence type="ECO:0000256" key="4">
    <source>
        <dbReference type="ARBA" id="ARBA00022691"/>
    </source>
</evidence>
<keyword evidence="3" id="KW-0808">Transferase</keyword>
<dbReference type="PANTHER" id="PTHR43667:SF1">
    <property type="entry name" value="CYCLOPROPANE-FATTY-ACYL-PHOSPHOLIPID SYNTHASE"/>
    <property type="match status" value="1"/>
</dbReference>
<keyword evidence="4" id="KW-0949">S-adenosyl-L-methionine</keyword>
<dbReference type="InterPro" id="IPR029063">
    <property type="entry name" value="SAM-dependent_MTases_sf"/>
</dbReference>
<dbReference type="Proteomes" id="UP000219167">
    <property type="component" value="Unassembled WGS sequence"/>
</dbReference>
<dbReference type="AlphaFoldDB" id="A0A285UDL9"/>
<evidence type="ECO:0000256" key="5">
    <source>
        <dbReference type="ARBA" id="ARBA00023098"/>
    </source>
</evidence>
<sequence>MGADLSSLLGRVIGTGQLLLVDPSGGQTRFGDGTGRALRIRLADADVGGEIAADPALKLGEAYMDGRLVVEEGDIFDLLSLLRRNGIRRVASPRLKAKGLLRLLAYQFGARIPVNRNRRNVAHHYDLDARLFDLFLDHDWQYSCAYFQPRGISLDEAQTAKKRHITAKLLLQPGQRVLEVGSGWGGLGMYMAESSGADVTGITLSEEQLTVSRNRVAERGLSDRVRFELTDYVDLKGEFDRIVSVGMFEHVGLANYDRFFKTMARVLKKEGVMVLHYIGRVKPAYTINPWIEKYIFPGGYLPALSEVLPAIERAGFLVKDIEMLPMHYAWTLKAWRERFVARWDEAAGLYDERFCRMWEFYLAAMEAAFRHDRLPIIQLQLARHQDAVPYARDYIAEAEASLKAFEAGRPPLAPVRFRS</sequence>
<dbReference type="GO" id="GO:0008168">
    <property type="term" value="F:methyltransferase activity"/>
    <property type="evidence" value="ECO:0007669"/>
    <property type="project" value="UniProtKB-KW"/>
</dbReference>
<dbReference type="Gene3D" id="3.40.50.150">
    <property type="entry name" value="Vaccinia Virus protein VP39"/>
    <property type="match status" value="1"/>
</dbReference>
<keyword evidence="2" id="KW-0489">Methyltransferase</keyword>
<reference evidence="6 7" key="1">
    <citation type="submission" date="2017-08" db="EMBL/GenBank/DDBJ databases">
        <authorList>
            <person name="de Groot N.N."/>
        </authorList>
    </citation>
    <scope>NUCLEOTIDE SEQUENCE [LARGE SCALE GENOMIC DNA]</scope>
    <source>
        <strain evidence="6 7">JC85</strain>
    </source>
</reference>
<dbReference type="CDD" id="cd02440">
    <property type="entry name" value="AdoMet_MTases"/>
    <property type="match status" value="1"/>
</dbReference>
<keyword evidence="5" id="KW-0443">Lipid metabolism</keyword>
<proteinExistence type="inferred from homology"/>
<dbReference type="PANTHER" id="PTHR43667">
    <property type="entry name" value="CYCLOPROPANE-FATTY-ACYL-PHOSPHOLIPID SYNTHASE"/>
    <property type="match status" value="1"/>
</dbReference>
<accession>A0A285UDL9</accession>
<evidence type="ECO:0000256" key="3">
    <source>
        <dbReference type="ARBA" id="ARBA00022679"/>
    </source>
</evidence>
<comment type="similarity">
    <text evidence="1">Belongs to the CFA/CMAS family.</text>
</comment>
<evidence type="ECO:0000256" key="2">
    <source>
        <dbReference type="ARBA" id="ARBA00022603"/>
    </source>
</evidence>
<dbReference type="EMBL" id="OBQD01000006">
    <property type="protein sequence ID" value="SOC39899.1"/>
    <property type="molecule type" value="Genomic_DNA"/>
</dbReference>
<dbReference type="SUPFAM" id="SSF53335">
    <property type="entry name" value="S-adenosyl-L-methionine-dependent methyltransferases"/>
    <property type="match status" value="1"/>
</dbReference>
<dbReference type="GO" id="GO:0008610">
    <property type="term" value="P:lipid biosynthetic process"/>
    <property type="evidence" value="ECO:0007669"/>
    <property type="project" value="InterPro"/>
</dbReference>
<dbReference type="Pfam" id="PF02353">
    <property type="entry name" value="CMAS"/>
    <property type="match status" value="1"/>
</dbReference>
<dbReference type="PIRSF" id="PIRSF003085">
    <property type="entry name" value="CMAS"/>
    <property type="match status" value="1"/>
</dbReference>
<evidence type="ECO:0000313" key="7">
    <source>
        <dbReference type="Proteomes" id="UP000219167"/>
    </source>
</evidence>
<evidence type="ECO:0000256" key="1">
    <source>
        <dbReference type="ARBA" id="ARBA00010815"/>
    </source>
</evidence>
<keyword evidence="7" id="KW-1185">Reference proteome</keyword>
<organism evidence="6 7">
    <name type="scientific">Rhizobium subbaraonis</name>
    <dbReference type="NCBI Taxonomy" id="908946"/>
    <lineage>
        <taxon>Bacteria</taxon>
        <taxon>Pseudomonadati</taxon>
        <taxon>Pseudomonadota</taxon>
        <taxon>Alphaproteobacteria</taxon>
        <taxon>Hyphomicrobiales</taxon>
        <taxon>Rhizobiaceae</taxon>
        <taxon>Rhizobium/Agrobacterium group</taxon>
        <taxon>Rhizobium</taxon>
    </lineage>
</organism>
<protein>
    <submittedName>
        <fullName evidence="6">Cyclopropane-fatty-acyl-phospholipid synthase</fullName>
    </submittedName>
</protein>
<evidence type="ECO:0000313" key="6">
    <source>
        <dbReference type="EMBL" id="SOC39899.1"/>
    </source>
</evidence>
<dbReference type="OrthoDB" id="9782855at2"/>
<dbReference type="InterPro" id="IPR050723">
    <property type="entry name" value="CFA/CMAS"/>
</dbReference>
<gene>
    <name evidence="6" type="ORF">SAMN05892877_106249</name>
</gene>
<dbReference type="GO" id="GO:0032259">
    <property type="term" value="P:methylation"/>
    <property type="evidence" value="ECO:0007669"/>
    <property type="project" value="UniProtKB-KW"/>
</dbReference>